<protein>
    <submittedName>
        <fullName evidence="2">Alpha/beta hydrolase</fullName>
    </submittedName>
</protein>
<dbReference type="InterPro" id="IPR029058">
    <property type="entry name" value="AB_hydrolase_fold"/>
</dbReference>
<dbReference type="GO" id="GO:0052689">
    <property type="term" value="F:carboxylic ester hydrolase activity"/>
    <property type="evidence" value="ECO:0007669"/>
    <property type="project" value="TreeGrafter"/>
</dbReference>
<evidence type="ECO:0000313" key="3">
    <source>
        <dbReference type="Proteomes" id="UP000321363"/>
    </source>
</evidence>
<name>A0A5C6VXW6_9BACI</name>
<dbReference type="Pfam" id="PF12146">
    <property type="entry name" value="Hydrolase_4"/>
    <property type="match status" value="1"/>
</dbReference>
<organism evidence="2 3">
    <name type="scientific">Metabacillus litoralis</name>
    <dbReference type="NCBI Taxonomy" id="152268"/>
    <lineage>
        <taxon>Bacteria</taxon>
        <taxon>Bacillati</taxon>
        <taxon>Bacillota</taxon>
        <taxon>Bacilli</taxon>
        <taxon>Bacillales</taxon>
        <taxon>Bacillaceae</taxon>
        <taxon>Metabacillus</taxon>
    </lineage>
</organism>
<accession>A0A5C6VXW6</accession>
<dbReference type="SUPFAM" id="SSF53474">
    <property type="entry name" value="alpha/beta-Hydrolases"/>
    <property type="match status" value="1"/>
</dbReference>
<reference evidence="2 3" key="1">
    <citation type="journal article" date="2005" name="Int. J. Syst. Evol. Microbiol.">
        <title>Bacillus litoralis sp. nov., isolated from a tidal flat of the Yellow Sea in Korea.</title>
        <authorList>
            <person name="Yoon J.H."/>
            <person name="Oh T.K."/>
        </authorList>
    </citation>
    <scope>NUCLEOTIDE SEQUENCE [LARGE SCALE GENOMIC DNA]</scope>
    <source>
        <strain evidence="2 3">SW-211</strain>
    </source>
</reference>
<evidence type="ECO:0000259" key="1">
    <source>
        <dbReference type="Pfam" id="PF12146"/>
    </source>
</evidence>
<dbReference type="Gene3D" id="3.40.50.1820">
    <property type="entry name" value="alpha/beta hydrolase"/>
    <property type="match status" value="1"/>
</dbReference>
<evidence type="ECO:0000313" key="2">
    <source>
        <dbReference type="EMBL" id="TXC89316.1"/>
    </source>
</evidence>
<keyword evidence="3" id="KW-1185">Reference proteome</keyword>
<dbReference type="InterPro" id="IPR053145">
    <property type="entry name" value="AB_hydrolase_Est10"/>
</dbReference>
<dbReference type="AlphaFoldDB" id="A0A5C6VXW6"/>
<dbReference type="PANTHER" id="PTHR43265:SF1">
    <property type="entry name" value="ESTERASE ESTD"/>
    <property type="match status" value="1"/>
</dbReference>
<proteinExistence type="predicted"/>
<gene>
    <name evidence="2" type="ORF">FS935_17735</name>
</gene>
<dbReference type="PANTHER" id="PTHR43265">
    <property type="entry name" value="ESTERASE ESTD"/>
    <property type="match status" value="1"/>
</dbReference>
<keyword evidence="2" id="KW-0378">Hydrolase</keyword>
<sequence>MNFLLSITEEFFSVKNDITLKGTLAIPQIDQEQFPAIIMINGSGSADRDGNMKKPKLITNLYKELAHFITNLGFITLRYDKRSVGESEGNPFTSGMEDLVTDVKSMVTFLRQHPKVKGKEIILLGHSEGCILATRVSEEIEDIAGLILLGGAGTNLAEPMDYQNQLLLEEIQRMKGLKGKLLRKLVTKEKINKQTQQLHKKLEQSSGDFIRMSMKKIPAKWFREHFAYKSEDVLHALERANCPILAITGDKDVQMDIAELSHLQQLDKNDVTVVSIKDMDHMLKEYSGEKTILNIIKQYKKEATDPIHFQLKEELVTWLHANYLQK</sequence>
<feature type="domain" description="Serine aminopeptidase S33" evidence="1">
    <location>
        <begin position="60"/>
        <end position="283"/>
    </location>
</feature>
<comment type="caution">
    <text evidence="2">The sequence shown here is derived from an EMBL/GenBank/DDBJ whole genome shotgun (WGS) entry which is preliminary data.</text>
</comment>
<dbReference type="Proteomes" id="UP000321363">
    <property type="component" value="Unassembled WGS sequence"/>
</dbReference>
<dbReference type="EMBL" id="VOQF01000012">
    <property type="protein sequence ID" value="TXC89316.1"/>
    <property type="molecule type" value="Genomic_DNA"/>
</dbReference>
<dbReference type="InterPro" id="IPR022742">
    <property type="entry name" value="Hydrolase_4"/>
</dbReference>